<reference evidence="2" key="1">
    <citation type="journal article" date="2019" name="Int. J. Syst. Evol. Microbiol.">
        <title>The Global Catalogue of Microorganisms (GCM) 10K type strain sequencing project: providing services to taxonomists for standard genome sequencing and annotation.</title>
        <authorList>
            <consortium name="The Broad Institute Genomics Platform"/>
            <consortium name="The Broad Institute Genome Sequencing Center for Infectious Disease"/>
            <person name="Wu L."/>
            <person name="Ma J."/>
        </authorList>
    </citation>
    <scope>NUCLEOTIDE SEQUENCE [LARGE SCALE GENOMIC DNA]</scope>
    <source>
        <strain evidence="2">KCTC 23299</strain>
    </source>
</reference>
<proteinExistence type="predicted"/>
<sequence length="208" mass="22455">MHTYINLSRVSLLTILFGCIITSCKKEKKEDVFPTPIANIISQSMIDSIRAAGATVYSGTSPAIVNGIYFMHPDSCIYDNSPANFRGTLFTDYKFRFSNQDNNLYTILVEQKAIPSGTLSTTPVSVYISGSGNRFSIFLLRTSVPSGISVQQFNVLSGTLTANGIQDFQNTLYLRSKGSDPGNTLPPAGTIRVFVNGAPGLAVNSGTF</sequence>
<dbReference type="RefSeq" id="WP_386093811.1">
    <property type="nucleotide sequence ID" value="NZ_JBHUOZ010000001.1"/>
</dbReference>
<organism evidence="1 2">
    <name type="scientific">Terrimonas rubra</name>
    <dbReference type="NCBI Taxonomy" id="1035890"/>
    <lineage>
        <taxon>Bacteria</taxon>
        <taxon>Pseudomonadati</taxon>
        <taxon>Bacteroidota</taxon>
        <taxon>Chitinophagia</taxon>
        <taxon>Chitinophagales</taxon>
        <taxon>Chitinophagaceae</taxon>
        <taxon>Terrimonas</taxon>
    </lineage>
</organism>
<keyword evidence="2" id="KW-1185">Reference proteome</keyword>
<evidence type="ECO:0000313" key="1">
    <source>
        <dbReference type="EMBL" id="MFD2918169.1"/>
    </source>
</evidence>
<comment type="caution">
    <text evidence="1">The sequence shown here is derived from an EMBL/GenBank/DDBJ whole genome shotgun (WGS) entry which is preliminary data.</text>
</comment>
<protein>
    <recommendedName>
        <fullName evidence="3">DUF4397 domain-containing protein</fullName>
    </recommendedName>
</protein>
<dbReference type="EMBL" id="JBHUOZ010000001">
    <property type="protein sequence ID" value="MFD2918169.1"/>
    <property type="molecule type" value="Genomic_DNA"/>
</dbReference>
<dbReference type="Proteomes" id="UP001597511">
    <property type="component" value="Unassembled WGS sequence"/>
</dbReference>
<accession>A0ABW5ZYQ9</accession>
<gene>
    <name evidence="1" type="ORF">ACFS6H_00530</name>
</gene>
<name>A0ABW5ZYQ9_9BACT</name>
<evidence type="ECO:0008006" key="3">
    <source>
        <dbReference type="Google" id="ProtNLM"/>
    </source>
</evidence>
<evidence type="ECO:0000313" key="2">
    <source>
        <dbReference type="Proteomes" id="UP001597511"/>
    </source>
</evidence>